<organism evidence="10 11">
    <name type="scientific">Aestuariibaculum suncheonense</name>
    <dbReference type="NCBI Taxonomy" id="1028745"/>
    <lineage>
        <taxon>Bacteria</taxon>
        <taxon>Pseudomonadati</taxon>
        <taxon>Bacteroidota</taxon>
        <taxon>Flavobacteriia</taxon>
        <taxon>Flavobacteriales</taxon>
        <taxon>Flavobacteriaceae</taxon>
    </lineage>
</organism>
<dbReference type="Gene3D" id="2.170.130.10">
    <property type="entry name" value="TonB-dependent receptor, plug domain"/>
    <property type="match status" value="1"/>
</dbReference>
<evidence type="ECO:0000256" key="5">
    <source>
        <dbReference type="ARBA" id="ARBA00023136"/>
    </source>
</evidence>
<sequence length="1092" mass="121627">MMRTLIFTWCFSVFSLVPSSTLSQNTKIVVDEDKTVTIDEVFNMISHQTDYNFIYSDGVFDNMGKVNLKKGKVKVADLLDECVISNRLSFSLSEKNIIIINKPKPSVVQQTIKGVVKDENGMPLPGVTVLIKGTKKGTSTDFDGNYTIYADEASTLVYSFLGYKSVEIPVEGKTKIDVTLETEVSALEEVVVTGIVERKKESFTGAVTTVRGEELKAIGNLNIIESLKTLDPSFIIVENNNLGSNPNRIPDIEVRGKTSVSTDNLRDEFGNNPNQPLFILDGFETTLRTIIDLDMNRVASITILKDASSTALYGAKAANGVIVVETVKPKSGKLRISYNADLRIEMPDLEDYNLMNAEQKLEYERLAGFYTESTGLDYGDQKLLDRRYNTILAEVQKGVNTYWLNEPLRVGTTLGHSLYADGGDDVFTYGVGVNYRDLKGVMEGSNRQTWGANIDLTYRKNKLNITNRLRINGYDANESPYGSFANFAKANPYFRKTDENGEITKFLDIEDLFGSSNSNPLYNGTLNVINNSDNLQLTNNLQAIYTFNSKFRLQSGVQVSKGITTTEVFLPPEHTNFTGASYKRRGSYTNTRTDNFNYRLNAMATYAQVFNDKHRVTTNVRGEVEETSDERLSIRAVGFPLGTNGNPAYAFSYQPDSKPSTAQRKYRRVNVLASMNYAFDNTYFVDATYRLDGSTSFGSNEKYSPFWSVGAGMNLHNTFHINPEVISLLKLRGNIGSVGNQGFGNLSSVTVYGFEQYVNVFGQGVTVNTLANPDIQWQNTLTTSVGVDMTMFGNRVNATFNAYSKKTDPLIVVIDLPSSTGVFAYPINAGYMDTKGVEAIFRVSPIYKPKENFIWTLGLTGSALKSEFGGFDNVLESLNDKARQSASLVRYKDGYSPDDMWAVESLGIDAGSGKEVFLTADGVPTYVYNNDDVKVMGNSRPTVEGVVSSNLRFKNLSIGMNFRYRVGGDALNTALFNKVENLRKYDYSNQDVRALTDRWVKPGDVTMFKSITNFDSTPISSRFIQRENVLIGESINMSYDFSNTAFVKSLGLTQLRINAYMNDTFRLSSVKVERGIDYPFAQNVSFSLNARF</sequence>
<dbReference type="InterPro" id="IPR039426">
    <property type="entry name" value="TonB-dep_rcpt-like"/>
</dbReference>
<dbReference type="InterPro" id="IPR036942">
    <property type="entry name" value="Beta-barrel_TonB_sf"/>
</dbReference>
<keyword evidence="8" id="KW-0732">Signal</keyword>
<evidence type="ECO:0000256" key="2">
    <source>
        <dbReference type="ARBA" id="ARBA00022448"/>
    </source>
</evidence>
<dbReference type="SUPFAM" id="SSF49464">
    <property type="entry name" value="Carboxypeptidase regulatory domain-like"/>
    <property type="match status" value="1"/>
</dbReference>
<keyword evidence="3 7" id="KW-1134">Transmembrane beta strand</keyword>
<evidence type="ECO:0000259" key="9">
    <source>
        <dbReference type="Pfam" id="PF07715"/>
    </source>
</evidence>
<comment type="caution">
    <text evidence="10">The sequence shown here is derived from an EMBL/GenBank/DDBJ whole genome shotgun (WGS) entry which is preliminary data.</text>
</comment>
<feature type="domain" description="TonB-dependent receptor plug" evidence="9">
    <location>
        <begin position="200"/>
        <end position="321"/>
    </location>
</feature>
<dbReference type="InterPro" id="IPR037066">
    <property type="entry name" value="Plug_dom_sf"/>
</dbReference>
<name>A0A8J6UKW5_9FLAO</name>
<protein>
    <submittedName>
        <fullName evidence="10">SusC/RagA family TonB-linked outer membrane protein</fullName>
    </submittedName>
</protein>
<keyword evidence="6 7" id="KW-0998">Cell outer membrane</keyword>
<accession>A0A8J6UKW5</accession>
<evidence type="ECO:0000256" key="3">
    <source>
        <dbReference type="ARBA" id="ARBA00022452"/>
    </source>
</evidence>
<keyword evidence="11" id="KW-1185">Reference proteome</keyword>
<evidence type="ECO:0000256" key="1">
    <source>
        <dbReference type="ARBA" id="ARBA00004571"/>
    </source>
</evidence>
<dbReference type="InterPro" id="IPR023996">
    <property type="entry name" value="TonB-dep_OMP_SusC/RagA"/>
</dbReference>
<dbReference type="InterPro" id="IPR012910">
    <property type="entry name" value="Plug_dom"/>
</dbReference>
<comment type="subcellular location">
    <subcellularLocation>
        <location evidence="1 7">Cell outer membrane</location>
        <topology evidence="1 7">Multi-pass membrane protein</topology>
    </subcellularLocation>
</comment>
<evidence type="ECO:0000313" key="11">
    <source>
        <dbReference type="Proteomes" id="UP000602057"/>
    </source>
</evidence>
<dbReference type="NCBIfam" id="TIGR04056">
    <property type="entry name" value="OMP_RagA_SusC"/>
    <property type="match status" value="1"/>
</dbReference>
<evidence type="ECO:0000313" key="10">
    <source>
        <dbReference type="EMBL" id="MBD0836026.1"/>
    </source>
</evidence>
<feature type="chain" id="PRO_5035173040" evidence="8">
    <location>
        <begin position="24"/>
        <end position="1092"/>
    </location>
</feature>
<comment type="similarity">
    <text evidence="7">Belongs to the TonB-dependent receptor family.</text>
</comment>
<dbReference type="Gene3D" id="2.60.40.1120">
    <property type="entry name" value="Carboxypeptidase-like, regulatory domain"/>
    <property type="match status" value="1"/>
</dbReference>
<dbReference type="AlphaFoldDB" id="A0A8J6UKW5"/>
<dbReference type="RefSeq" id="WP_188216523.1">
    <property type="nucleotide sequence ID" value="NZ_BAABGH010000007.1"/>
</dbReference>
<keyword evidence="4 7" id="KW-0812">Transmembrane</keyword>
<dbReference type="PROSITE" id="PS52016">
    <property type="entry name" value="TONB_DEPENDENT_REC_3"/>
    <property type="match status" value="1"/>
</dbReference>
<dbReference type="InterPro" id="IPR008969">
    <property type="entry name" value="CarboxyPept-like_regulatory"/>
</dbReference>
<feature type="signal peptide" evidence="8">
    <location>
        <begin position="1"/>
        <end position="23"/>
    </location>
</feature>
<evidence type="ECO:0000256" key="8">
    <source>
        <dbReference type="SAM" id="SignalP"/>
    </source>
</evidence>
<reference evidence="10" key="2">
    <citation type="submission" date="2020-09" db="EMBL/GenBank/DDBJ databases">
        <authorList>
            <person name="Wu Z."/>
        </authorList>
    </citation>
    <scope>NUCLEOTIDE SEQUENCE</scope>
    <source>
        <strain evidence="10">SC17</strain>
    </source>
</reference>
<evidence type="ECO:0000256" key="4">
    <source>
        <dbReference type="ARBA" id="ARBA00022692"/>
    </source>
</evidence>
<gene>
    <name evidence="10" type="ORF">ICJ84_11300</name>
</gene>
<dbReference type="InterPro" id="IPR023997">
    <property type="entry name" value="TonB-dep_OMP_SusC/RagA_CS"/>
</dbReference>
<dbReference type="EMBL" id="JACVXC010000004">
    <property type="protein sequence ID" value="MBD0836026.1"/>
    <property type="molecule type" value="Genomic_DNA"/>
</dbReference>
<dbReference type="GO" id="GO:0009279">
    <property type="term" value="C:cell outer membrane"/>
    <property type="evidence" value="ECO:0007669"/>
    <property type="project" value="UniProtKB-SubCell"/>
</dbReference>
<dbReference type="Pfam" id="PF13715">
    <property type="entry name" value="CarbopepD_reg_2"/>
    <property type="match status" value="1"/>
</dbReference>
<dbReference type="NCBIfam" id="TIGR04057">
    <property type="entry name" value="SusC_RagA_signa"/>
    <property type="match status" value="1"/>
</dbReference>
<evidence type="ECO:0000256" key="7">
    <source>
        <dbReference type="PROSITE-ProRule" id="PRU01360"/>
    </source>
</evidence>
<dbReference type="Proteomes" id="UP000602057">
    <property type="component" value="Unassembled WGS sequence"/>
</dbReference>
<evidence type="ECO:0000256" key="6">
    <source>
        <dbReference type="ARBA" id="ARBA00023237"/>
    </source>
</evidence>
<keyword evidence="2 7" id="KW-0813">Transport</keyword>
<dbReference type="Gene3D" id="2.40.170.20">
    <property type="entry name" value="TonB-dependent receptor, beta-barrel domain"/>
    <property type="match status" value="1"/>
</dbReference>
<reference evidence="10" key="1">
    <citation type="journal article" date="2013" name="Int. J. Syst. Evol. Microbiol.">
        <title>Aestuariibaculum suncheonense gen. nov., sp. nov., a marine bacterium of the family Flavobacteriaceae isolated from a tidal flat and emended descriptions of the genera Gaetbulibacter and Tamlana.</title>
        <authorList>
            <person name="Jeong S.H."/>
            <person name="Park M.S."/>
            <person name="Jin H.M."/>
            <person name="Lee K."/>
            <person name="Park W."/>
            <person name="Jeon C.O."/>
        </authorList>
    </citation>
    <scope>NUCLEOTIDE SEQUENCE</scope>
    <source>
        <strain evidence="10">SC17</strain>
    </source>
</reference>
<dbReference type="SUPFAM" id="SSF56935">
    <property type="entry name" value="Porins"/>
    <property type="match status" value="1"/>
</dbReference>
<dbReference type="Pfam" id="PF07715">
    <property type="entry name" value="Plug"/>
    <property type="match status" value="1"/>
</dbReference>
<proteinExistence type="inferred from homology"/>
<keyword evidence="5 7" id="KW-0472">Membrane</keyword>